<comment type="caution">
    <text evidence="2">The sequence shown here is derived from an EMBL/GenBank/DDBJ whole genome shotgun (WGS) entry which is preliminary data.</text>
</comment>
<dbReference type="InterPro" id="IPR008254">
    <property type="entry name" value="Flavodoxin/NO_synth"/>
</dbReference>
<feature type="non-terminal residue" evidence="2">
    <location>
        <position position="121"/>
    </location>
</feature>
<dbReference type="PANTHER" id="PTHR39201:SF1">
    <property type="entry name" value="FLAVODOXIN-LIKE DOMAIN-CONTAINING PROTEIN"/>
    <property type="match status" value="1"/>
</dbReference>
<protein>
    <recommendedName>
        <fullName evidence="1">Flavodoxin-like domain-containing protein</fullName>
    </recommendedName>
</protein>
<gene>
    <name evidence="2" type="ORF">CO146_01680</name>
</gene>
<proteinExistence type="predicted"/>
<evidence type="ECO:0000259" key="1">
    <source>
        <dbReference type="PROSITE" id="PS50902"/>
    </source>
</evidence>
<sequence>MKILIAYYSRTGGTEKLAQALKKEFETRGHSVDVEKVKPIKEHSFLGWWHIRMVKGDCEIYPQKIWDVSKYDAICIGSPNWTRLSLPMAKYLQKIEGLKYKKIGFFAATAAPPAFEWYILS</sequence>
<dbReference type="PROSITE" id="PS50902">
    <property type="entry name" value="FLAVODOXIN_LIKE"/>
    <property type="match status" value="1"/>
</dbReference>
<dbReference type="AlphaFoldDB" id="A0A2M7Z3D5"/>
<dbReference type="InterPro" id="IPR029039">
    <property type="entry name" value="Flavoprotein-like_sf"/>
</dbReference>
<evidence type="ECO:0000313" key="3">
    <source>
        <dbReference type="Proteomes" id="UP000230178"/>
    </source>
</evidence>
<dbReference type="GO" id="GO:0010181">
    <property type="term" value="F:FMN binding"/>
    <property type="evidence" value="ECO:0007669"/>
    <property type="project" value="InterPro"/>
</dbReference>
<dbReference type="Pfam" id="PF00258">
    <property type="entry name" value="Flavodoxin_1"/>
    <property type="match status" value="1"/>
</dbReference>
<dbReference type="EMBL" id="PFVS01000064">
    <property type="protein sequence ID" value="PJA83136.1"/>
    <property type="molecule type" value="Genomic_DNA"/>
</dbReference>
<dbReference type="Gene3D" id="3.40.50.360">
    <property type="match status" value="1"/>
</dbReference>
<dbReference type="Proteomes" id="UP000230178">
    <property type="component" value="Unassembled WGS sequence"/>
</dbReference>
<name>A0A2M7Z3D5_9BACT</name>
<reference evidence="3" key="1">
    <citation type="submission" date="2017-09" db="EMBL/GenBank/DDBJ databases">
        <title>Depth-based differentiation of microbial function through sediment-hosted aquifers and enrichment of novel symbionts in the deep terrestrial subsurface.</title>
        <authorList>
            <person name="Probst A.J."/>
            <person name="Ladd B."/>
            <person name="Jarett J.K."/>
            <person name="Geller-Mcgrath D.E."/>
            <person name="Sieber C.M.K."/>
            <person name="Emerson J.B."/>
            <person name="Anantharaman K."/>
            <person name="Thomas B.C."/>
            <person name="Malmstrom R."/>
            <person name="Stieglmeier M."/>
            <person name="Klingl A."/>
            <person name="Woyke T."/>
            <person name="Ryan C.M."/>
            <person name="Banfield J.F."/>
        </authorList>
    </citation>
    <scope>NUCLEOTIDE SEQUENCE [LARGE SCALE GENOMIC DNA]</scope>
</reference>
<organism evidence="2 3">
    <name type="scientific">Candidatus Nealsonbacteria bacterium CG_4_9_14_3_um_filter_37_29</name>
    <dbReference type="NCBI Taxonomy" id="1974696"/>
    <lineage>
        <taxon>Bacteria</taxon>
        <taxon>Candidatus Nealsoniibacteriota</taxon>
    </lineage>
</organism>
<feature type="domain" description="Flavodoxin-like" evidence="1">
    <location>
        <begin position="3"/>
        <end position="121"/>
    </location>
</feature>
<evidence type="ECO:0000313" key="2">
    <source>
        <dbReference type="EMBL" id="PJA83136.1"/>
    </source>
</evidence>
<accession>A0A2M7Z3D5</accession>
<dbReference type="PANTHER" id="PTHR39201">
    <property type="entry name" value="EXPORTED PROTEIN-RELATED"/>
    <property type="match status" value="1"/>
</dbReference>
<dbReference type="SUPFAM" id="SSF52218">
    <property type="entry name" value="Flavoproteins"/>
    <property type="match status" value="1"/>
</dbReference>